<dbReference type="GO" id="GO:0051782">
    <property type="term" value="P:negative regulation of cell division"/>
    <property type="evidence" value="ECO:0007669"/>
    <property type="project" value="TreeGrafter"/>
</dbReference>
<dbReference type="PANTHER" id="PTHR43384">
    <property type="entry name" value="SEPTUM SITE-DETERMINING PROTEIN MIND HOMOLOG, CHLOROPLASTIC-RELATED"/>
    <property type="match status" value="1"/>
</dbReference>
<dbReference type="Pfam" id="PF01656">
    <property type="entry name" value="CbiA"/>
    <property type="match status" value="1"/>
</dbReference>
<dbReference type="EMBL" id="LHXS01000001">
    <property type="protein sequence ID" value="KXA97821.1"/>
    <property type="molecule type" value="Genomic_DNA"/>
</dbReference>
<dbReference type="InterPro" id="IPR050625">
    <property type="entry name" value="ParA/MinD_ATPase"/>
</dbReference>
<gene>
    <name evidence="2" type="ORF">AKJ38_00075</name>
</gene>
<dbReference type="GO" id="GO:0009898">
    <property type="term" value="C:cytoplasmic side of plasma membrane"/>
    <property type="evidence" value="ECO:0007669"/>
    <property type="project" value="TreeGrafter"/>
</dbReference>
<sequence length="317" mass="35900">MSEKKMDLELKDDTVREDKQTQLEKMVDKNADKIVKILREKNYEIIEPTQKTEPEKITETRKKATGKTRVIGFSGKGGVGKTTLAALFLRTLKETEPSSAILAIDSDPNTCLPDVLGAESYETLSQMIEGYKGGRLPPRKFRQEFNTLLLKNEQENYDLLPMGKSEGQGCYCSVNNLLRNAFQEFVLKGDYAYDYVVVDCEAGIEHLSRKTSAFVNDLVIVTDDSKMSLKTIENIYNTSKEVKIEIENLYVVANRVANEKALNEIKRISKKLGIKYLGSLPNDKELKKLNFKGESVFKLSKDSPAYLKMKKITDQII</sequence>
<reference evidence="2 3" key="1">
    <citation type="journal article" date="2016" name="Sci. Rep.">
        <title>Metabolic traits of an uncultured archaeal lineage -MSBL1- from brine pools of the Red Sea.</title>
        <authorList>
            <person name="Mwirichia R."/>
            <person name="Alam I."/>
            <person name="Rashid M."/>
            <person name="Vinu M."/>
            <person name="Ba-Alawi W."/>
            <person name="Anthony Kamau A."/>
            <person name="Kamanda Ngugi D."/>
            <person name="Goker M."/>
            <person name="Klenk H.P."/>
            <person name="Bajic V."/>
            <person name="Stingl U."/>
        </authorList>
    </citation>
    <scope>NUCLEOTIDE SEQUENCE [LARGE SCALE GENOMIC DNA]</scope>
    <source>
        <strain evidence="2">SCGC-AAA259I14</strain>
    </source>
</reference>
<feature type="domain" description="CobQ/CobB/MinD/ParA nucleotide binding" evidence="1">
    <location>
        <begin position="74"/>
        <end position="295"/>
    </location>
</feature>
<evidence type="ECO:0000313" key="3">
    <source>
        <dbReference type="Proteomes" id="UP000070414"/>
    </source>
</evidence>
<proteinExistence type="predicted"/>
<dbReference type="AlphaFoldDB" id="A0A133UUC7"/>
<keyword evidence="3" id="KW-1185">Reference proteome</keyword>
<dbReference type="GO" id="GO:0016887">
    <property type="term" value="F:ATP hydrolysis activity"/>
    <property type="evidence" value="ECO:0007669"/>
    <property type="project" value="TreeGrafter"/>
</dbReference>
<comment type="caution">
    <text evidence="2">The sequence shown here is derived from an EMBL/GenBank/DDBJ whole genome shotgun (WGS) entry which is preliminary data.</text>
</comment>
<dbReference type="Proteomes" id="UP000070414">
    <property type="component" value="Unassembled WGS sequence"/>
</dbReference>
<protein>
    <recommendedName>
        <fullName evidence="1">CobQ/CobB/MinD/ParA nucleotide binding domain-containing protein</fullName>
    </recommendedName>
</protein>
<dbReference type="InterPro" id="IPR027417">
    <property type="entry name" value="P-loop_NTPase"/>
</dbReference>
<dbReference type="GO" id="GO:0005829">
    <property type="term" value="C:cytosol"/>
    <property type="evidence" value="ECO:0007669"/>
    <property type="project" value="TreeGrafter"/>
</dbReference>
<dbReference type="PANTHER" id="PTHR43384:SF7">
    <property type="entry name" value="CARBON-MONOXIDE DEHYDROGENASE ACCESSORY PROTEIN"/>
    <property type="match status" value="1"/>
</dbReference>
<dbReference type="GO" id="GO:0005524">
    <property type="term" value="F:ATP binding"/>
    <property type="evidence" value="ECO:0007669"/>
    <property type="project" value="TreeGrafter"/>
</dbReference>
<accession>A0A133UUC7</accession>
<evidence type="ECO:0000259" key="1">
    <source>
        <dbReference type="Pfam" id="PF01656"/>
    </source>
</evidence>
<evidence type="ECO:0000313" key="2">
    <source>
        <dbReference type="EMBL" id="KXA97821.1"/>
    </source>
</evidence>
<organism evidence="2 3">
    <name type="scientific">candidate division MSBL1 archaeon SCGC-AAA259I14</name>
    <dbReference type="NCBI Taxonomy" id="1698268"/>
    <lineage>
        <taxon>Archaea</taxon>
        <taxon>Methanobacteriati</taxon>
        <taxon>Methanobacteriota</taxon>
        <taxon>candidate division MSBL1</taxon>
    </lineage>
</organism>
<name>A0A133UUC7_9EURY</name>
<dbReference type="Gene3D" id="3.40.50.300">
    <property type="entry name" value="P-loop containing nucleotide triphosphate hydrolases"/>
    <property type="match status" value="1"/>
</dbReference>
<dbReference type="InterPro" id="IPR002586">
    <property type="entry name" value="CobQ/CobB/MinD/ParA_Nub-bd_dom"/>
</dbReference>
<dbReference type="SUPFAM" id="SSF52540">
    <property type="entry name" value="P-loop containing nucleoside triphosphate hydrolases"/>
    <property type="match status" value="1"/>
</dbReference>